<dbReference type="Proteomes" id="UP001596071">
    <property type="component" value="Unassembled WGS sequence"/>
</dbReference>
<organism evidence="2 3">
    <name type="scientific">Sporosarcina koreensis</name>
    <dbReference type="NCBI Taxonomy" id="334735"/>
    <lineage>
        <taxon>Bacteria</taxon>
        <taxon>Bacillati</taxon>
        <taxon>Bacillota</taxon>
        <taxon>Bacilli</taxon>
        <taxon>Bacillales</taxon>
        <taxon>Caryophanaceae</taxon>
        <taxon>Sporosarcina</taxon>
    </lineage>
</organism>
<dbReference type="RefSeq" id="WP_381442607.1">
    <property type="nucleotide sequence ID" value="NZ_JBHSNP010000009.1"/>
</dbReference>
<sequence length="336" mass="38308">MKRITILFTIAGLLLAGCSLDAKSGSINNDSTKQRVYSNSWDGNTVIVEQRNHDEEYETVNEIIDTAEVEELIKALGNADWQENIKVDIMPPDYRFIWNSFKHNVWVNQNGNRLELIIEGQSNYGSLTENSSEVVFEILTGKKRITETMPRTEENVLKNPPKYIAKNKGELSVQDSDTAYEMCVSALNDYYRAIWNGSDIDLGSYIDNENLKQYTQGKVRSQYDLYGNLDSQVKNITIDDAWEAEFTDDADGGFLYLIIPVHIHKFTGGYGEGVEFLVRNTNGKLVIVDWYAGGKDSYDFMVRGENQTIDDPNIWNNSEWVEKLHSKQNEFSGSTR</sequence>
<keyword evidence="1" id="KW-0732">Signal</keyword>
<evidence type="ECO:0000256" key="1">
    <source>
        <dbReference type="SAM" id="SignalP"/>
    </source>
</evidence>
<evidence type="ECO:0000313" key="2">
    <source>
        <dbReference type="EMBL" id="MFC5602504.1"/>
    </source>
</evidence>
<protein>
    <recommendedName>
        <fullName evidence="4">Lipoprotein</fullName>
    </recommendedName>
</protein>
<gene>
    <name evidence="2" type="ORF">ACFPTP_04665</name>
</gene>
<reference evidence="3" key="1">
    <citation type="journal article" date="2019" name="Int. J. Syst. Evol. Microbiol.">
        <title>The Global Catalogue of Microorganisms (GCM) 10K type strain sequencing project: providing services to taxonomists for standard genome sequencing and annotation.</title>
        <authorList>
            <consortium name="The Broad Institute Genomics Platform"/>
            <consortium name="The Broad Institute Genome Sequencing Center for Infectious Disease"/>
            <person name="Wu L."/>
            <person name="Ma J."/>
        </authorList>
    </citation>
    <scope>NUCLEOTIDE SEQUENCE [LARGE SCALE GENOMIC DNA]</scope>
    <source>
        <strain evidence="3">KACC 11299</strain>
    </source>
</reference>
<keyword evidence="3" id="KW-1185">Reference proteome</keyword>
<dbReference type="PROSITE" id="PS51257">
    <property type="entry name" value="PROKAR_LIPOPROTEIN"/>
    <property type="match status" value="1"/>
</dbReference>
<feature type="chain" id="PRO_5046871806" description="Lipoprotein" evidence="1">
    <location>
        <begin position="25"/>
        <end position="336"/>
    </location>
</feature>
<proteinExistence type="predicted"/>
<feature type="signal peptide" evidence="1">
    <location>
        <begin position="1"/>
        <end position="24"/>
    </location>
</feature>
<comment type="caution">
    <text evidence="2">The sequence shown here is derived from an EMBL/GenBank/DDBJ whole genome shotgun (WGS) entry which is preliminary data.</text>
</comment>
<evidence type="ECO:0000313" key="3">
    <source>
        <dbReference type="Proteomes" id="UP001596071"/>
    </source>
</evidence>
<name>A0ABW0TU01_9BACL</name>
<accession>A0ABW0TU01</accession>
<evidence type="ECO:0008006" key="4">
    <source>
        <dbReference type="Google" id="ProtNLM"/>
    </source>
</evidence>
<dbReference type="EMBL" id="JBHSNP010000009">
    <property type="protein sequence ID" value="MFC5602504.1"/>
    <property type="molecule type" value="Genomic_DNA"/>
</dbReference>